<dbReference type="PANTHER" id="PTHR43711">
    <property type="entry name" value="TWO-COMPONENT HISTIDINE KINASE"/>
    <property type="match status" value="1"/>
</dbReference>
<dbReference type="SMART" id="SM00387">
    <property type="entry name" value="HATPase_c"/>
    <property type="match status" value="1"/>
</dbReference>
<evidence type="ECO:0000313" key="16">
    <source>
        <dbReference type="Proteomes" id="UP000629098"/>
    </source>
</evidence>
<evidence type="ECO:0000256" key="13">
    <source>
        <dbReference type="SAM" id="SignalP"/>
    </source>
</evidence>
<keyword evidence="9" id="KW-1133">Transmembrane helix</keyword>
<dbReference type="SUPFAM" id="SSF47384">
    <property type="entry name" value="Homodimeric domain of signal transducing histidine kinase"/>
    <property type="match status" value="1"/>
</dbReference>
<dbReference type="InterPro" id="IPR050736">
    <property type="entry name" value="Sensor_HK_Regulatory"/>
</dbReference>
<evidence type="ECO:0000259" key="14">
    <source>
        <dbReference type="PROSITE" id="PS50109"/>
    </source>
</evidence>
<dbReference type="InterPro" id="IPR033479">
    <property type="entry name" value="dCache_1"/>
</dbReference>
<dbReference type="EC" id="2.7.13.3" evidence="3"/>
<dbReference type="GO" id="GO:0005886">
    <property type="term" value="C:plasma membrane"/>
    <property type="evidence" value="ECO:0007669"/>
    <property type="project" value="UniProtKB-SubCell"/>
</dbReference>
<proteinExistence type="predicted"/>
<dbReference type="Proteomes" id="UP000629098">
    <property type="component" value="Unassembled WGS sequence"/>
</dbReference>
<evidence type="ECO:0000313" key="15">
    <source>
        <dbReference type="EMBL" id="MBD2775253.1"/>
    </source>
</evidence>
<evidence type="ECO:0000256" key="1">
    <source>
        <dbReference type="ARBA" id="ARBA00000085"/>
    </source>
</evidence>
<evidence type="ECO:0000256" key="8">
    <source>
        <dbReference type="ARBA" id="ARBA00022777"/>
    </source>
</evidence>
<dbReference type="CDD" id="cd18774">
    <property type="entry name" value="PDC2_HK_sensor"/>
    <property type="match status" value="1"/>
</dbReference>
<dbReference type="SMART" id="SM00388">
    <property type="entry name" value="HisKA"/>
    <property type="match status" value="1"/>
</dbReference>
<comment type="function">
    <text evidence="12">Photoreceptor which exists in two forms that are reversibly interconvertible by light: the R form that absorbs maximally in the red region of the spectrum and the FR form that absorbs maximally in the far-red region.</text>
</comment>
<keyword evidence="7" id="KW-0812">Transmembrane</keyword>
<dbReference type="InterPro" id="IPR005467">
    <property type="entry name" value="His_kinase_dom"/>
</dbReference>
<dbReference type="GO" id="GO:0000155">
    <property type="term" value="F:phosphorelay sensor kinase activity"/>
    <property type="evidence" value="ECO:0007669"/>
    <property type="project" value="InterPro"/>
</dbReference>
<dbReference type="AlphaFoldDB" id="A0A8J6XIU1"/>
<evidence type="ECO:0000256" key="3">
    <source>
        <dbReference type="ARBA" id="ARBA00012438"/>
    </source>
</evidence>
<dbReference type="Gene3D" id="3.30.450.20">
    <property type="entry name" value="PAS domain"/>
    <property type="match status" value="1"/>
</dbReference>
<feature type="domain" description="Histidine kinase" evidence="14">
    <location>
        <begin position="358"/>
        <end position="579"/>
    </location>
</feature>
<keyword evidence="16" id="KW-1185">Reference proteome</keyword>
<keyword evidence="4" id="KW-1003">Cell membrane</keyword>
<sequence>MAFVLSILVSLIVGNTASAYVTSDVGQSLAELAYQITNQLDGGIFERYRELQIISTLDVLRDRNSVSQQRALLEKLQSTDTNYAWIGLADNQGNIVASTGKLLEGKNIAQQSWFVKGRTVNYVSDVHDDAVKLAKLLPQSNSEQLHVDIAVAIKDSTGNPQSVLGAHLRWTWSKKLHKSLLNSVNNANKEIFILSHDGNVLSAPPEFQTKNLVSLQSVKAAQSGLKSYLTETWFDRQTYLTGFAQSIGDRNYPGLGWIVLVRQKTKTAFTPIRHFQQQIFTWNMMGGGLFAVISWFLARLQMQLTSKLLAQEMRCQSEEKLQQLTQKIQSDRKFAEETRIALLKEKEISELKSRFISIASHEFRTPLTSIFLACDTLLKYQEKLPREKQRKILQQIQSSVKHLNQILEDLLLIGKTQAGKLKFNPVPINPINFCQEIIEQLQLCAGTQHKLKFSSQSTENSPTQNLTLLDEKLLRQILTNLLTNAIKYSPQESEIQINLTCDKNKVILRIQDQGIGIPKEDQPNLFNPFFRCNNTKHLPGTGLGLTIVKNAVELHNGQITVQSEEGQGTTITVTLPINYS</sequence>
<dbReference type="Pfam" id="PF02518">
    <property type="entry name" value="HATPase_c"/>
    <property type="match status" value="1"/>
</dbReference>
<dbReference type="PROSITE" id="PS50109">
    <property type="entry name" value="HIS_KIN"/>
    <property type="match status" value="1"/>
</dbReference>
<evidence type="ECO:0000256" key="11">
    <source>
        <dbReference type="ARBA" id="ARBA00023136"/>
    </source>
</evidence>
<gene>
    <name evidence="15" type="ORF">ICL16_25120</name>
</gene>
<evidence type="ECO:0000256" key="9">
    <source>
        <dbReference type="ARBA" id="ARBA00022989"/>
    </source>
</evidence>
<reference evidence="15" key="1">
    <citation type="submission" date="2020-09" db="EMBL/GenBank/DDBJ databases">
        <title>Iningainema tapete sp. nov. (Scytonemataceae, Cyanobacteria) from greenhouses in central Florida (USA) produces two types of nodularin with biosynthetic potential for microcystin-LR and anabaenopeptins.</title>
        <authorList>
            <person name="Berthold D.E."/>
            <person name="Lefler F.W."/>
            <person name="Huang I.-S."/>
            <person name="Abdulla H."/>
            <person name="Zimba P.V."/>
            <person name="Laughinghouse H.D. IV."/>
        </authorList>
    </citation>
    <scope>NUCLEOTIDE SEQUENCE</scope>
    <source>
        <strain evidence="15">BLCCT55</strain>
    </source>
</reference>
<accession>A0A8J6XIU1</accession>
<dbReference type="Pfam" id="PF02743">
    <property type="entry name" value="dCache_1"/>
    <property type="match status" value="1"/>
</dbReference>
<evidence type="ECO:0000256" key="10">
    <source>
        <dbReference type="ARBA" id="ARBA00023012"/>
    </source>
</evidence>
<dbReference type="Gene3D" id="3.30.565.10">
    <property type="entry name" value="Histidine kinase-like ATPase, C-terminal domain"/>
    <property type="match status" value="1"/>
</dbReference>
<protein>
    <recommendedName>
        <fullName evidence="3">histidine kinase</fullName>
        <ecNumber evidence="3">2.7.13.3</ecNumber>
    </recommendedName>
</protein>
<dbReference type="InterPro" id="IPR003594">
    <property type="entry name" value="HATPase_dom"/>
</dbReference>
<keyword evidence="13" id="KW-0732">Signal</keyword>
<dbReference type="InterPro" id="IPR004358">
    <property type="entry name" value="Sig_transdc_His_kin-like_C"/>
</dbReference>
<dbReference type="CDD" id="cd00075">
    <property type="entry name" value="HATPase"/>
    <property type="match status" value="1"/>
</dbReference>
<keyword evidence="5" id="KW-0597">Phosphoprotein</keyword>
<dbReference type="InterPro" id="IPR036097">
    <property type="entry name" value="HisK_dim/P_sf"/>
</dbReference>
<evidence type="ECO:0000256" key="2">
    <source>
        <dbReference type="ARBA" id="ARBA00004651"/>
    </source>
</evidence>
<evidence type="ECO:0000256" key="7">
    <source>
        <dbReference type="ARBA" id="ARBA00022692"/>
    </source>
</evidence>
<dbReference type="Gene3D" id="1.10.287.130">
    <property type="match status" value="1"/>
</dbReference>
<keyword evidence="10" id="KW-0902">Two-component regulatory system</keyword>
<dbReference type="RefSeq" id="WP_190833385.1">
    <property type="nucleotide sequence ID" value="NZ_CAWPPI010000076.1"/>
</dbReference>
<comment type="caution">
    <text evidence="15">The sequence shown here is derived from an EMBL/GenBank/DDBJ whole genome shotgun (WGS) entry which is preliminary data.</text>
</comment>
<dbReference type="Pfam" id="PF00512">
    <property type="entry name" value="HisKA"/>
    <property type="match status" value="1"/>
</dbReference>
<evidence type="ECO:0000256" key="5">
    <source>
        <dbReference type="ARBA" id="ARBA00022553"/>
    </source>
</evidence>
<feature type="chain" id="PRO_5035146577" description="histidine kinase" evidence="13">
    <location>
        <begin position="20"/>
        <end position="580"/>
    </location>
</feature>
<keyword evidence="8 15" id="KW-0418">Kinase</keyword>
<comment type="subcellular location">
    <subcellularLocation>
        <location evidence="2">Cell membrane</location>
        <topology evidence="2">Multi-pass membrane protein</topology>
    </subcellularLocation>
</comment>
<dbReference type="FunFam" id="3.30.565.10:FF:000006">
    <property type="entry name" value="Sensor histidine kinase WalK"/>
    <property type="match status" value="1"/>
</dbReference>
<dbReference type="CDD" id="cd00082">
    <property type="entry name" value="HisKA"/>
    <property type="match status" value="1"/>
</dbReference>
<organism evidence="15 16">
    <name type="scientific">Iningainema tapete BLCC-T55</name>
    <dbReference type="NCBI Taxonomy" id="2748662"/>
    <lineage>
        <taxon>Bacteria</taxon>
        <taxon>Bacillati</taxon>
        <taxon>Cyanobacteriota</taxon>
        <taxon>Cyanophyceae</taxon>
        <taxon>Nostocales</taxon>
        <taxon>Scytonemataceae</taxon>
        <taxon>Iningainema tapete</taxon>
    </lineage>
</organism>
<feature type="signal peptide" evidence="13">
    <location>
        <begin position="1"/>
        <end position="19"/>
    </location>
</feature>
<evidence type="ECO:0000256" key="4">
    <source>
        <dbReference type="ARBA" id="ARBA00022475"/>
    </source>
</evidence>
<dbReference type="PRINTS" id="PR00344">
    <property type="entry name" value="BCTRLSENSOR"/>
</dbReference>
<name>A0A8J6XIU1_9CYAN</name>
<dbReference type="PANTHER" id="PTHR43711:SF26">
    <property type="entry name" value="SENSOR HISTIDINE KINASE RCSC"/>
    <property type="match status" value="1"/>
</dbReference>
<keyword evidence="11" id="KW-0472">Membrane</keyword>
<dbReference type="InterPro" id="IPR036890">
    <property type="entry name" value="HATPase_C_sf"/>
</dbReference>
<dbReference type="InterPro" id="IPR003661">
    <property type="entry name" value="HisK_dim/P_dom"/>
</dbReference>
<evidence type="ECO:0000256" key="12">
    <source>
        <dbReference type="ARBA" id="ARBA00055745"/>
    </source>
</evidence>
<dbReference type="EMBL" id="JACXAE010000076">
    <property type="protein sequence ID" value="MBD2775253.1"/>
    <property type="molecule type" value="Genomic_DNA"/>
</dbReference>
<dbReference type="SUPFAM" id="SSF55874">
    <property type="entry name" value="ATPase domain of HSP90 chaperone/DNA topoisomerase II/histidine kinase"/>
    <property type="match status" value="1"/>
</dbReference>
<keyword evidence="6" id="KW-0808">Transferase</keyword>
<evidence type="ECO:0000256" key="6">
    <source>
        <dbReference type="ARBA" id="ARBA00022679"/>
    </source>
</evidence>
<comment type="catalytic activity">
    <reaction evidence="1">
        <text>ATP + protein L-histidine = ADP + protein N-phospho-L-histidine.</text>
        <dbReference type="EC" id="2.7.13.3"/>
    </reaction>
</comment>